<keyword evidence="1" id="KW-1133">Transmembrane helix</keyword>
<accession>A0A318XP80</accession>
<name>A0A318XP80_9FIRM</name>
<keyword evidence="1" id="KW-0472">Membrane</keyword>
<keyword evidence="3" id="KW-1185">Reference proteome</keyword>
<gene>
    <name evidence="2" type="ORF">LY28_00796</name>
</gene>
<keyword evidence="1" id="KW-0812">Transmembrane</keyword>
<dbReference type="Proteomes" id="UP000248132">
    <property type="component" value="Unassembled WGS sequence"/>
</dbReference>
<evidence type="ECO:0000313" key="3">
    <source>
        <dbReference type="Proteomes" id="UP000248132"/>
    </source>
</evidence>
<proteinExistence type="predicted"/>
<organism evidence="2 3">
    <name type="scientific">Ruminiclostridium sufflavum DSM 19573</name>
    <dbReference type="NCBI Taxonomy" id="1121337"/>
    <lineage>
        <taxon>Bacteria</taxon>
        <taxon>Bacillati</taxon>
        <taxon>Bacillota</taxon>
        <taxon>Clostridia</taxon>
        <taxon>Eubacteriales</taxon>
        <taxon>Oscillospiraceae</taxon>
        <taxon>Ruminiclostridium</taxon>
    </lineage>
</organism>
<sequence length="82" mass="9023">MHQIGQDSKSIVLIGLNPILSVISNNDSLLAFMNSGMELPCRTIMGSISVYWYIASILSFIVYGGILDFIRVTVSKLGNRTK</sequence>
<dbReference type="EMBL" id="QKMR01000003">
    <property type="protein sequence ID" value="PYG89576.1"/>
    <property type="molecule type" value="Genomic_DNA"/>
</dbReference>
<reference evidence="2 3" key="1">
    <citation type="submission" date="2018-06" db="EMBL/GenBank/DDBJ databases">
        <title>Genomic Encyclopedia of Type Strains, Phase I: the one thousand microbial genomes (KMG-I) project.</title>
        <authorList>
            <person name="Kyrpides N."/>
        </authorList>
    </citation>
    <scope>NUCLEOTIDE SEQUENCE [LARGE SCALE GENOMIC DNA]</scope>
    <source>
        <strain evidence="2 3">DSM 19573</strain>
    </source>
</reference>
<evidence type="ECO:0000313" key="2">
    <source>
        <dbReference type="EMBL" id="PYG89576.1"/>
    </source>
</evidence>
<protein>
    <submittedName>
        <fullName evidence="2">Uncharacterized protein</fullName>
    </submittedName>
</protein>
<evidence type="ECO:0000256" key="1">
    <source>
        <dbReference type="SAM" id="Phobius"/>
    </source>
</evidence>
<feature type="transmembrane region" description="Helical" evidence="1">
    <location>
        <begin position="50"/>
        <end position="70"/>
    </location>
</feature>
<dbReference type="AlphaFoldDB" id="A0A318XP80"/>
<comment type="caution">
    <text evidence="2">The sequence shown here is derived from an EMBL/GenBank/DDBJ whole genome shotgun (WGS) entry which is preliminary data.</text>
</comment>